<dbReference type="InterPro" id="IPR036890">
    <property type="entry name" value="HATPase_C_sf"/>
</dbReference>
<evidence type="ECO:0000256" key="5">
    <source>
        <dbReference type="ARBA" id="ARBA00022741"/>
    </source>
</evidence>
<keyword evidence="6 12" id="KW-0418">Kinase</keyword>
<dbReference type="InterPro" id="IPR003594">
    <property type="entry name" value="HATPase_dom"/>
</dbReference>
<dbReference type="PANTHER" id="PTHR24421">
    <property type="entry name" value="NITRATE/NITRITE SENSOR PROTEIN NARX-RELATED"/>
    <property type="match status" value="1"/>
</dbReference>
<feature type="domain" description="Histidine kinase/HSP90-like ATPase" evidence="10">
    <location>
        <begin position="277"/>
        <end position="362"/>
    </location>
</feature>
<keyword evidence="8" id="KW-0902">Two-component regulatory system</keyword>
<feature type="transmembrane region" description="Helical" evidence="9">
    <location>
        <begin position="62"/>
        <end position="95"/>
    </location>
</feature>
<dbReference type="SUPFAM" id="SSF55874">
    <property type="entry name" value="ATPase domain of HSP90 chaperone/DNA topoisomerase II/histidine kinase"/>
    <property type="match status" value="1"/>
</dbReference>
<evidence type="ECO:0000256" key="8">
    <source>
        <dbReference type="ARBA" id="ARBA00023012"/>
    </source>
</evidence>
<evidence type="ECO:0000259" key="11">
    <source>
        <dbReference type="Pfam" id="PF07730"/>
    </source>
</evidence>
<keyword evidence="5" id="KW-0547">Nucleotide-binding</keyword>
<keyword evidence="9" id="KW-0812">Transmembrane</keyword>
<dbReference type="RefSeq" id="WP_051629256.1">
    <property type="nucleotide sequence ID" value="NZ_CP083439.1"/>
</dbReference>
<evidence type="ECO:0000259" key="10">
    <source>
        <dbReference type="Pfam" id="PF02518"/>
    </source>
</evidence>
<protein>
    <recommendedName>
        <fullName evidence="2">histidine kinase</fullName>
        <ecNumber evidence="2">2.7.13.3</ecNumber>
    </recommendedName>
</protein>
<dbReference type="EMBL" id="CP083439">
    <property type="protein sequence ID" value="UKF26032.1"/>
    <property type="molecule type" value="Genomic_DNA"/>
</dbReference>
<keyword evidence="4" id="KW-0808">Transferase</keyword>
<name>A0ABY3TDD6_9MICO</name>
<keyword evidence="7" id="KW-0067">ATP-binding</keyword>
<keyword evidence="9" id="KW-1133">Transmembrane helix</keyword>
<feature type="transmembrane region" description="Helical" evidence="9">
    <location>
        <begin position="136"/>
        <end position="153"/>
    </location>
</feature>
<evidence type="ECO:0000256" key="4">
    <source>
        <dbReference type="ARBA" id="ARBA00022679"/>
    </source>
</evidence>
<dbReference type="InterPro" id="IPR050482">
    <property type="entry name" value="Sensor_HK_TwoCompSys"/>
</dbReference>
<evidence type="ECO:0000256" key="2">
    <source>
        <dbReference type="ARBA" id="ARBA00012438"/>
    </source>
</evidence>
<dbReference type="Pfam" id="PF02518">
    <property type="entry name" value="HATPase_c"/>
    <property type="match status" value="1"/>
</dbReference>
<comment type="catalytic activity">
    <reaction evidence="1">
        <text>ATP + protein L-histidine = ADP + protein N-phospho-L-histidine.</text>
        <dbReference type="EC" id="2.7.13.3"/>
    </reaction>
</comment>
<keyword evidence="13" id="KW-1185">Reference proteome</keyword>
<feature type="transmembrane region" description="Helical" evidence="9">
    <location>
        <begin position="37"/>
        <end position="55"/>
    </location>
</feature>
<proteinExistence type="predicted"/>
<dbReference type="Gene3D" id="1.20.5.1930">
    <property type="match status" value="1"/>
</dbReference>
<evidence type="ECO:0000256" key="3">
    <source>
        <dbReference type="ARBA" id="ARBA00022553"/>
    </source>
</evidence>
<evidence type="ECO:0000256" key="7">
    <source>
        <dbReference type="ARBA" id="ARBA00022840"/>
    </source>
</evidence>
<evidence type="ECO:0000256" key="9">
    <source>
        <dbReference type="SAM" id="Phobius"/>
    </source>
</evidence>
<feature type="transmembrane region" description="Helical" evidence="9">
    <location>
        <begin position="107"/>
        <end position="129"/>
    </location>
</feature>
<evidence type="ECO:0000256" key="6">
    <source>
        <dbReference type="ARBA" id="ARBA00022777"/>
    </source>
</evidence>
<sequence>MQGSAASRPPVRVAVDLGAAALVVLVLWMTVPAGGGVLLAWQVALAIAAAGGMLLRHRRPRAAFAVAAAATAAAWSAGLTGDPFVLAAVALHSVARSSDRPGPARTAAVVAVAAGVVVGLLALVAAPAFEDGIRGALLSLVVLGGAAAAGVAARRAERLAVENGVLAERARIGRDVHDVLSHSLGAIGVRAGVAAHVTTLDAAALRSTLAEVERTARSGVAELGLLLAATRAGPDELIPDGALPARLRETVAAAEAAGIAVTLAAEGLHILRGQERVAVHHVVREAVTNVIRHAGAARCDVTVHTDDDAVRVSVVDDGVGRAPLTEGDGLRGLRERVALLGGGLAVRDAAGSGVRVDAVIPRPAGAEEPGSRS</sequence>
<evidence type="ECO:0000313" key="13">
    <source>
        <dbReference type="Proteomes" id="UP001649473"/>
    </source>
</evidence>
<dbReference type="GO" id="GO:0016301">
    <property type="term" value="F:kinase activity"/>
    <property type="evidence" value="ECO:0007669"/>
    <property type="project" value="UniProtKB-KW"/>
</dbReference>
<dbReference type="Pfam" id="PF07730">
    <property type="entry name" value="HisKA_3"/>
    <property type="match status" value="1"/>
</dbReference>
<accession>A0ABY3TDD6</accession>
<keyword evidence="3" id="KW-0597">Phosphoprotein</keyword>
<dbReference type="Gene3D" id="3.30.565.10">
    <property type="entry name" value="Histidine kinase-like ATPase, C-terminal domain"/>
    <property type="match status" value="1"/>
</dbReference>
<dbReference type="PANTHER" id="PTHR24421:SF10">
    <property type="entry name" value="NITRATE_NITRITE SENSOR PROTEIN NARQ"/>
    <property type="match status" value="1"/>
</dbReference>
<evidence type="ECO:0000313" key="12">
    <source>
        <dbReference type="EMBL" id="UKF26032.1"/>
    </source>
</evidence>
<dbReference type="CDD" id="cd16917">
    <property type="entry name" value="HATPase_UhpB-NarQ-NarX-like"/>
    <property type="match status" value="1"/>
</dbReference>
<feature type="transmembrane region" description="Helical" evidence="9">
    <location>
        <begin position="12"/>
        <end position="31"/>
    </location>
</feature>
<dbReference type="InterPro" id="IPR011712">
    <property type="entry name" value="Sig_transdc_His_kin_sub3_dim/P"/>
</dbReference>
<organism evidence="12 13">
    <name type="scientific">Clavibacter seminis</name>
    <dbReference type="NCBI Taxonomy" id="2860285"/>
    <lineage>
        <taxon>Bacteria</taxon>
        <taxon>Bacillati</taxon>
        <taxon>Actinomycetota</taxon>
        <taxon>Actinomycetes</taxon>
        <taxon>Micrococcales</taxon>
        <taxon>Microbacteriaceae</taxon>
        <taxon>Clavibacter</taxon>
    </lineage>
</organism>
<evidence type="ECO:0000256" key="1">
    <source>
        <dbReference type="ARBA" id="ARBA00000085"/>
    </source>
</evidence>
<dbReference type="EC" id="2.7.13.3" evidence="2"/>
<feature type="domain" description="Signal transduction histidine kinase subgroup 3 dimerisation and phosphoacceptor" evidence="11">
    <location>
        <begin position="168"/>
        <end position="231"/>
    </location>
</feature>
<dbReference type="Proteomes" id="UP001649473">
    <property type="component" value="Chromosome"/>
</dbReference>
<gene>
    <name evidence="12" type="ORF">KYT88_04855</name>
</gene>
<reference evidence="13" key="1">
    <citation type="submission" date="2024-08" db="EMBL/GenBank/DDBJ databases">
        <title>Description of the novel species Clavibacter lycopersicum isolated from tomato seeds.</title>
        <authorList>
            <person name="Arizala E.D."/>
            <person name="Dobhal S."/>
            <person name="Alvarez A."/>
            <person name="Arif M."/>
        </authorList>
    </citation>
    <scope>NUCLEOTIDE SEQUENCE [LARGE SCALE GENOMIC DNA]</scope>
    <source>
        <strain evidence="13">A6099</strain>
    </source>
</reference>
<keyword evidence="9" id="KW-0472">Membrane</keyword>